<protein>
    <recommendedName>
        <fullName evidence="1">RNase H type-1 domain-containing protein</fullName>
    </recommendedName>
</protein>
<dbReference type="PANTHER" id="PTHR47723">
    <property type="entry name" value="OS05G0353850 PROTEIN"/>
    <property type="match status" value="1"/>
</dbReference>
<evidence type="ECO:0000313" key="3">
    <source>
        <dbReference type="Proteomes" id="UP001396334"/>
    </source>
</evidence>
<sequence length="139" mass="15262">MAADEQSSSTPRPTPLSWIPPEPGWVCLSVDGAVSQPSSKGNIGGLIRDDNGVWLTGFAKATGHSSSLQAELWAILEVRAIDRFCHLNWLTEIVWVPRDQNRPADALAKLVDSSTITLCNFREPPIEVMSLLDTDRTHL</sequence>
<dbReference type="Proteomes" id="UP001396334">
    <property type="component" value="Unassembled WGS sequence"/>
</dbReference>
<comment type="caution">
    <text evidence="2">The sequence shown here is derived from an EMBL/GenBank/DDBJ whole genome shotgun (WGS) entry which is preliminary data.</text>
</comment>
<dbReference type="SUPFAM" id="SSF53098">
    <property type="entry name" value="Ribonuclease H-like"/>
    <property type="match status" value="1"/>
</dbReference>
<dbReference type="PANTHER" id="PTHR47723:SF19">
    <property type="entry name" value="POLYNUCLEOTIDYL TRANSFERASE, RIBONUCLEASE H-LIKE SUPERFAMILY PROTEIN"/>
    <property type="match status" value="1"/>
</dbReference>
<organism evidence="2 3">
    <name type="scientific">Hibiscus sabdariffa</name>
    <name type="common">roselle</name>
    <dbReference type="NCBI Taxonomy" id="183260"/>
    <lineage>
        <taxon>Eukaryota</taxon>
        <taxon>Viridiplantae</taxon>
        <taxon>Streptophyta</taxon>
        <taxon>Embryophyta</taxon>
        <taxon>Tracheophyta</taxon>
        <taxon>Spermatophyta</taxon>
        <taxon>Magnoliopsida</taxon>
        <taxon>eudicotyledons</taxon>
        <taxon>Gunneridae</taxon>
        <taxon>Pentapetalae</taxon>
        <taxon>rosids</taxon>
        <taxon>malvids</taxon>
        <taxon>Malvales</taxon>
        <taxon>Malvaceae</taxon>
        <taxon>Malvoideae</taxon>
        <taxon>Hibiscus</taxon>
    </lineage>
</organism>
<dbReference type="EMBL" id="JBBPBN010000042">
    <property type="protein sequence ID" value="KAK8997865.1"/>
    <property type="molecule type" value="Genomic_DNA"/>
</dbReference>
<dbReference type="InterPro" id="IPR036397">
    <property type="entry name" value="RNaseH_sf"/>
</dbReference>
<dbReference type="InterPro" id="IPR012337">
    <property type="entry name" value="RNaseH-like_sf"/>
</dbReference>
<dbReference type="InterPro" id="IPR002156">
    <property type="entry name" value="RNaseH_domain"/>
</dbReference>
<accession>A0ABR2QB17</accession>
<dbReference type="InterPro" id="IPR053151">
    <property type="entry name" value="RNase_H-like"/>
</dbReference>
<reference evidence="2 3" key="1">
    <citation type="journal article" date="2024" name="G3 (Bethesda)">
        <title>Genome assembly of Hibiscus sabdariffa L. provides insights into metabolisms of medicinal natural products.</title>
        <authorList>
            <person name="Kim T."/>
        </authorList>
    </citation>
    <scope>NUCLEOTIDE SEQUENCE [LARGE SCALE GENOMIC DNA]</scope>
    <source>
        <strain evidence="2">TK-2024</strain>
        <tissue evidence="2">Old leaves</tissue>
    </source>
</reference>
<feature type="domain" description="RNase H type-1" evidence="1">
    <location>
        <begin position="30"/>
        <end position="76"/>
    </location>
</feature>
<evidence type="ECO:0000259" key="1">
    <source>
        <dbReference type="Pfam" id="PF13456"/>
    </source>
</evidence>
<evidence type="ECO:0000313" key="2">
    <source>
        <dbReference type="EMBL" id="KAK8997865.1"/>
    </source>
</evidence>
<name>A0ABR2QB17_9ROSI</name>
<dbReference type="CDD" id="cd06222">
    <property type="entry name" value="RNase_H_like"/>
    <property type="match status" value="1"/>
</dbReference>
<dbReference type="InterPro" id="IPR044730">
    <property type="entry name" value="RNase_H-like_dom_plant"/>
</dbReference>
<keyword evidence="3" id="KW-1185">Reference proteome</keyword>
<proteinExistence type="predicted"/>
<dbReference type="Pfam" id="PF13456">
    <property type="entry name" value="RVT_3"/>
    <property type="match status" value="1"/>
</dbReference>
<dbReference type="Gene3D" id="3.30.420.10">
    <property type="entry name" value="Ribonuclease H-like superfamily/Ribonuclease H"/>
    <property type="match status" value="1"/>
</dbReference>
<gene>
    <name evidence="2" type="ORF">V6N11_012401</name>
</gene>